<dbReference type="EMBL" id="LVJN01000020">
    <property type="protein sequence ID" value="OSM02214.1"/>
    <property type="molecule type" value="Genomic_DNA"/>
</dbReference>
<sequence length="114" mass="13818">MARILPEHDPNWESKWRQARERYDELMRKPPPFTQEESDELVATMKRMEEMQNRRFRTTADYRDHHFARAQEALDRVGVSFELPELPDHATLEEIDSWLNRAWRAIDVTMTENF</sequence>
<keyword evidence="2" id="KW-1185">Reference proteome</keyword>
<accession>A0A1Y2K513</accession>
<dbReference type="AlphaFoldDB" id="A0A1Y2K513"/>
<reference evidence="1 2" key="1">
    <citation type="journal article" date="2016" name="BMC Genomics">
        <title>Combined genomic and structural analyses of a cultured magnetotactic bacterium reveals its niche adaptation to a dynamic environment.</title>
        <authorList>
            <person name="Araujo A.C."/>
            <person name="Morillo V."/>
            <person name="Cypriano J."/>
            <person name="Teixeira L.C."/>
            <person name="Leao P."/>
            <person name="Lyra S."/>
            <person name="Almeida L.G."/>
            <person name="Bazylinski D.A."/>
            <person name="Vasconcellos A.T."/>
            <person name="Abreu F."/>
            <person name="Lins U."/>
        </authorList>
    </citation>
    <scope>NUCLEOTIDE SEQUENCE [LARGE SCALE GENOMIC DNA]</scope>
    <source>
        <strain evidence="1 2">IT-1</strain>
    </source>
</reference>
<comment type="caution">
    <text evidence="1">The sequence shown here is derived from an EMBL/GenBank/DDBJ whole genome shotgun (WGS) entry which is preliminary data.</text>
</comment>
<dbReference type="Proteomes" id="UP000194003">
    <property type="component" value="Unassembled WGS sequence"/>
</dbReference>
<evidence type="ECO:0000313" key="2">
    <source>
        <dbReference type="Proteomes" id="UP000194003"/>
    </source>
</evidence>
<dbReference type="STRING" id="1434232.MAIT1_02319"/>
<gene>
    <name evidence="1" type="ORF">MAIT1_02319</name>
</gene>
<name>A0A1Y2K513_9PROT</name>
<protein>
    <submittedName>
        <fullName evidence="1">Uncharacterized protein</fullName>
    </submittedName>
</protein>
<organism evidence="1 2">
    <name type="scientific">Magnetofaba australis IT-1</name>
    <dbReference type="NCBI Taxonomy" id="1434232"/>
    <lineage>
        <taxon>Bacteria</taxon>
        <taxon>Pseudomonadati</taxon>
        <taxon>Pseudomonadota</taxon>
        <taxon>Magnetococcia</taxon>
        <taxon>Magnetococcales</taxon>
        <taxon>Magnetococcaceae</taxon>
        <taxon>Magnetofaba</taxon>
    </lineage>
</organism>
<proteinExistence type="predicted"/>
<evidence type="ECO:0000313" key="1">
    <source>
        <dbReference type="EMBL" id="OSM02214.1"/>
    </source>
</evidence>